<accession>A0A1T5FGE0</accession>
<dbReference type="SUPFAM" id="SSF56399">
    <property type="entry name" value="ADP-ribosylation"/>
    <property type="match status" value="1"/>
</dbReference>
<reference evidence="2" key="1">
    <citation type="submission" date="2017-02" db="EMBL/GenBank/DDBJ databases">
        <authorList>
            <person name="Varghese N."/>
            <person name="Submissions S."/>
        </authorList>
    </citation>
    <scope>NUCLEOTIDE SEQUENCE [LARGE SCALE GENOMIC DNA]</scope>
    <source>
        <strain evidence="2">DSM 22270</strain>
    </source>
</reference>
<evidence type="ECO:0000313" key="1">
    <source>
        <dbReference type="EMBL" id="SKB95187.1"/>
    </source>
</evidence>
<dbReference type="RefSeq" id="WP_082215685.1">
    <property type="nucleotide sequence ID" value="NZ_FUZA01000003.1"/>
</dbReference>
<keyword evidence="2" id="KW-1185">Reference proteome</keyword>
<gene>
    <name evidence="1" type="ORF">SAMN05660293_03174</name>
</gene>
<dbReference type="AlphaFoldDB" id="A0A1T5FGE0"/>
<protein>
    <recommendedName>
        <fullName evidence="3">DUF3990 domain-containing protein</fullName>
    </recommendedName>
</protein>
<evidence type="ECO:0000313" key="2">
    <source>
        <dbReference type="Proteomes" id="UP000190897"/>
    </source>
</evidence>
<dbReference type="Proteomes" id="UP000190897">
    <property type="component" value="Unassembled WGS sequence"/>
</dbReference>
<dbReference type="STRING" id="651661.SAMN05660293_03174"/>
<proteinExistence type="predicted"/>
<dbReference type="EMBL" id="FUZA01000003">
    <property type="protein sequence ID" value="SKB95187.1"/>
    <property type="molecule type" value="Genomic_DNA"/>
</dbReference>
<name>A0A1T5FGE0_9BACT</name>
<sequence>MNPFHYCDVIVYGFHGCSVVVKDRILSGFAKFNKSANQYGWLGPGVYFWENDFLRAQSWAIEMHGNSAAVVGARIQLGHCFDISNSFAKEILKISYNDLCEDLSTSHLSMLANKPHPKAKGNPDDKVLRYLDKVVIDHAMALVEKNEPDTLYDTIRAPFQEGFPVYPGSAFREHDHIHLCVRNPDLLVDLLDPDEVS</sequence>
<dbReference type="OrthoDB" id="9800843at2"/>
<evidence type="ECO:0008006" key="3">
    <source>
        <dbReference type="Google" id="ProtNLM"/>
    </source>
</evidence>
<organism evidence="1 2">
    <name type="scientific">Dyadobacter psychrophilus</name>
    <dbReference type="NCBI Taxonomy" id="651661"/>
    <lineage>
        <taxon>Bacteria</taxon>
        <taxon>Pseudomonadati</taxon>
        <taxon>Bacteroidota</taxon>
        <taxon>Cytophagia</taxon>
        <taxon>Cytophagales</taxon>
        <taxon>Spirosomataceae</taxon>
        <taxon>Dyadobacter</taxon>
    </lineage>
</organism>